<feature type="domain" description="AIG1-type G" evidence="4">
    <location>
        <begin position="199"/>
        <end position="397"/>
    </location>
</feature>
<gene>
    <name evidence="6" type="primary">LOC118414251</name>
</gene>
<dbReference type="SUPFAM" id="SSF52540">
    <property type="entry name" value="P-loop containing nucleoside triphosphate hydrolases"/>
    <property type="match status" value="2"/>
</dbReference>
<dbReference type="KEGG" id="bfo:118414251"/>
<keyword evidence="2" id="KW-0547">Nucleotide-binding</keyword>
<comment type="similarity">
    <text evidence="1">Belongs to the TRAFAC class TrmE-Era-EngA-EngB-Septin-like GTPase superfamily. AIG1/Toc34/Toc159-like paraseptin GTPase family. IAN subfamily.</text>
</comment>
<dbReference type="PANTHER" id="PTHR10903">
    <property type="entry name" value="GTPASE, IMAP FAMILY MEMBER-RELATED"/>
    <property type="match status" value="1"/>
</dbReference>
<dbReference type="InterPro" id="IPR006703">
    <property type="entry name" value="G_AIG1"/>
</dbReference>
<reference evidence="5" key="1">
    <citation type="journal article" date="2020" name="Nat. Ecol. Evol.">
        <title>Deeply conserved synteny resolves early events in vertebrate evolution.</title>
        <authorList>
            <person name="Simakov O."/>
            <person name="Marletaz F."/>
            <person name="Yue J.X."/>
            <person name="O'Connell B."/>
            <person name="Jenkins J."/>
            <person name="Brandt A."/>
            <person name="Calef R."/>
            <person name="Tung C.H."/>
            <person name="Huang T.K."/>
            <person name="Schmutz J."/>
            <person name="Satoh N."/>
            <person name="Yu J.K."/>
            <person name="Putnam N.H."/>
            <person name="Green R.E."/>
            <person name="Rokhsar D.S."/>
        </authorList>
    </citation>
    <scope>NUCLEOTIDE SEQUENCE [LARGE SCALE GENOMIC DNA]</scope>
    <source>
        <strain evidence="5">S238N-H82</strain>
    </source>
</reference>
<dbReference type="PROSITE" id="PS51720">
    <property type="entry name" value="G_AIG1"/>
    <property type="match status" value="2"/>
</dbReference>
<keyword evidence="5" id="KW-1185">Reference proteome</keyword>
<evidence type="ECO:0000313" key="6">
    <source>
        <dbReference type="RefSeq" id="XP_035674065.1"/>
    </source>
</evidence>
<accession>A0A9J7L271</accession>
<name>A0A9J7L271_BRAFL</name>
<dbReference type="AlphaFoldDB" id="A0A9J7L271"/>
<protein>
    <submittedName>
        <fullName evidence="6">GTPase IMAP family member 7-like</fullName>
    </submittedName>
</protein>
<dbReference type="GO" id="GO:0005525">
    <property type="term" value="F:GTP binding"/>
    <property type="evidence" value="ECO:0007669"/>
    <property type="project" value="UniProtKB-KW"/>
</dbReference>
<reference evidence="6" key="2">
    <citation type="submission" date="2025-08" db="UniProtKB">
        <authorList>
            <consortium name="RefSeq"/>
        </authorList>
    </citation>
    <scope>IDENTIFICATION</scope>
    <source>
        <strain evidence="6">S238N-H82</strain>
        <tissue evidence="6">Testes</tissue>
    </source>
</reference>
<sequence>MSTVLLLVGCKGNGNSHTGNTILGQEAFRVTRKGGTEKSSLGSSSHGKVTVVDTPGVSHEMTESEFEELVQAVKMVPEGFDAICLVWDYNNSERNEDKEVQVFQSLHRLFGDGLYEHLVIVVTHAQQEDIPEFVNDLPNAMKEIAEQCHNRVIAIENRGNLANKQEALKTLNECISELSNSARRYVTSDLSPICQIPEGEELGIVLVGKTGVGKSHTGNNITGTKKFRVSDKAKSETRVCKQHIRQKDRQITVLDTPGVFDTGNVEDICKELCRIVTFFPNGLHAVILVLRRGRFTWEEAETIKLYELMFGERLLKHSLLLITAKDELTSSEEEYLKTAPDDLKNVLKKCGNRCVFFNNVSKDETILRMQLVNMIRLVDTITKEEGVYNDDWFEEGRKEMNKIIQDITGSKATWKDLTRAVKKIARDRAMNEDYRNTNLFGKFYEKLQSNWHQLCDQVKSLFGKMVEVMSG</sequence>
<dbReference type="RefSeq" id="XP_035674065.1">
    <property type="nucleotide sequence ID" value="XM_035818172.1"/>
</dbReference>
<dbReference type="InterPro" id="IPR027417">
    <property type="entry name" value="P-loop_NTPase"/>
</dbReference>
<dbReference type="OMA" id="HGCLMEI"/>
<keyword evidence="3" id="KW-0342">GTP-binding</keyword>
<organism evidence="5 6">
    <name type="scientific">Branchiostoma floridae</name>
    <name type="common">Florida lancelet</name>
    <name type="synonym">Amphioxus</name>
    <dbReference type="NCBI Taxonomy" id="7739"/>
    <lineage>
        <taxon>Eukaryota</taxon>
        <taxon>Metazoa</taxon>
        <taxon>Chordata</taxon>
        <taxon>Cephalochordata</taxon>
        <taxon>Leptocardii</taxon>
        <taxon>Amphioxiformes</taxon>
        <taxon>Branchiostomatidae</taxon>
        <taxon>Branchiostoma</taxon>
    </lineage>
</organism>
<dbReference type="InterPro" id="IPR045058">
    <property type="entry name" value="GIMA/IAN/Toc"/>
</dbReference>
<evidence type="ECO:0000313" key="5">
    <source>
        <dbReference type="Proteomes" id="UP000001554"/>
    </source>
</evidence>
<evidence type="ECO:0000259" key="4">
    <source>
        <dbReference type="PROSITE" id="PS51720"/>
    </source>
</evidence>
<dbReference type="Pfam" id="PF04548">
    <property type="entry name" value="AIG1"/>
    <property type="match status" value="2"/>
</dbReference>
<dbReference type="Proteomes" id="UP000001554">
    <property type="component" value="Chromosome 4"/>
</dbReference>
<proteinExistence type="inferred from homology"/>
<evidence type="ECO:0000256" key="3">
    <source>
        <dbReference type="ARBA" id="ARBA00023134"/>
    </source>
</evidence>
<dbReference type="OrthoDB" id="5985928at2759"/>
<evidence type="ECO:0000256" key="1">
    <source>
        <dbReference type="ARBA" id="ARBA00008535"/>
    </source>
</evidence>
<dbReference type="GeneID" id="118414251"/>
<dbReference type="Gene3D" id="3.40.50.300">
    <property type="entry name" value="P-loop containing nucleotide triphosphate hydrolases"/>
    <property type="match status" value="2"/>
</dbReference>
<feature type="domain" description="AIG1-type G" evidence="4">
    <location>
        <begin position="1"/>
        <end position="194"/>
    </location>
</feature>
<dbReference type="FunFam" id="3.40.50.300:FF:000840">
    <property type="entry name" value="Immune-associated nucleotide-binding protein 9"/>
    <property type="match status" value="1"/>
</dbReference>
<evidence type="ECO:0000256" key="2">
    <source>
        <dbReference type="ARBA" id="ARBA00022741"/>
    </source>
</evidence>
<dbReference type="PANTHER" id="PTHR10903:SF184">
    <property type="entry name" value="GTP-BINDING PROTEIN A"/>
    <property type="match status" value="1"/>
</dbReference>